<dbReference type="InterPro" id="IPR004408">
    <property type="entry name" value="Biotin_CoA_COase_ligase"/>
</dbReference>
<keyword evidence="2" id="KW-0547">Nucleotide-binding</keyword>
<evidence type="ECO:0000313" key="9">
    <source>
        <dbReference type="Proteomes" id="UP000008130"/>
    </source>
</evidence>
<keyword evidence="9" id="KW-1185">Reference proteome</keyword>
<dbReference type="EC" id="6.3.4.15" evidence="5"/>
<evidence type="ECO:0000256" key="3">
    <source>
        <dbReference type="ARBA" id="ARBA00022840"/>
    </source>
</evidence>
<dbReference type="Pfam" id="PF03099">
    <property type="entry name" value="BPL_LplA_LipB"/>
    <property type="match status" value="1"/>
</dbReference>
<dbReference type="STRING" id="991905.SL003B_2083"/>
<dbReference type="GO" id="GO:0004077">
    <property type="term" value="F:biotin--[biotin carboxyl-carrier protein] ligase activity"/>
    <property type="evidence" value="ECO:0007669"/>
    <property type="project" value="UniProtKB-EC"/>
</dbReference>
<evidence type="ECO:0000256" key="4">
    <source>
        <dbReference type="ARBA" id="ARBA00023267"/>
    </source>
</evidence>
<evidence type="ECO:0000313" key="8">
    <source>
        <dbReference type="EMBL" id="ADZ70508.1"/>
    </source>
</evidence>
<dbReference type="PROSITE" id="PS51733">
    <property type="entry name" value="BPL_LPL_CATALYTIC"/>
    <property type="match status" value="1"/>
</dbReference>
<evidence type="ECO:0000256" key="1">
    <source>
        <dbReference type="ARBA" id="ARBA00022598"/>
    </source>
</evidence>
<evidence type="ECO:0000256" key="6">
    <source>
        <dbReference type="ARBA" id="ARBA00047846"/>
    </source>
</evidence>
<dbReference type="Proteomes" id="UP000008130">
    <property type="component" value="Chromosome"/>
</dbReference>
<dbReference type="InterPro" id="IPR004143">
    <property type="entry name" value="BPL_LPL_catalytic"/>
</dbReference>
<evidence type="ECO:0000259" key="7">
    <source>
        <dbReference type="PROSITE" id="PS51733"/>
    </source>
</evidence>
<proteinExistence type="predicted"/>
<dbReference type="Pfam" id="PF02237">
    <property type="entry name" value="BPL_C"/>
    <property type="match status" value="1"/>
</dbReference>
<dbReference type="PANTHER" id="PTHR12835">
    <property type="entry name" value="BIOTIN PROTEIN LIGASE"/>
    <property type="match status" value="1"/>
</dbReference>
<dbReference type="SUPFAM" id="SSF55681">
    <property type="entry name" value="Class II aaRS and biotin synthetases"/>
    <property type="match status" value="1"/>
</dbReference>
<keyword evidence="3" id="KW-0067">ATP-binding</keyword>
<dbReference type="OrthoDB" id="9807064at2"/>
<evidence type="ECO:0000256" key="2">
    <source>
        <dbReference type="ARBA" id="ARBA00022741"/>
    </source>
</evidence>
<dbReference type="NCBIfam" id="TIGR00121">
    <property type="entry name" value="birA_ligase"/>
    <property type="match status" value="1"/>
</dbReference>
<dbReference type="SUPFAM" id="SSF50037">
    <property type="entry name" value="C-terminal domain of transcriptional repressors"/>
    <property type="match status" value="1"/>
</dbReference>
<gene>
    <name evidence="8" type="ordered locus">SL003B_2083</name>
</gene>
<dbReference type="AlphaFoldDB" id="F2IY05"/>
<dbReference type="Gene3D" id="3.30.930.10">
    <property type="entry name" value="Bira Bifunctional Protein, Domain 2"/>
    <property type="match status" value="1"/>
</dbReference>
<dbReference type="HOGENOM" id="CLU_051096_3_0_5"/>
<dbReference type="RefSeq" id="WP_013652826.1">
    <property type="nucleotide sequence ID" value="NC_015259.1"/>
</dbReference>
<reference evidence="8 9" key="1">
    <citation type="journal article" date="2011" name="J. Bacteriol.">
        <title>Complete genome sequence of Polymorphum gilvum SL003B-26A1T, a crude oil-degrading bacterium from oil-polluted saline soil.</title>
        <authorList>
            <person name="Li S.G."/>
            <person name="Tang Y.Q."/>
            <person name="Nie Y."/>
            <person name="Cai M."/>
            <person name="Wu X.L."/>
        </authorList>
    </citation>
    <scope>NUCLEOTIDE SEQUENCE [LARGE SCALE GENOMIC DNA]</scope>
    <source>
        <strain evidence="9">LMG 25793 / CGMCC 1.9160 / SL003B-26A1</strain>
    </source>
</reference>
<name>F2IY05_POLGS</name>
<comment type="catalytic activity">
    <reaction evidence="6">
        <text>biotin + L-lysyl-[protein] + ATP = N(6)-biotinyl-L-lysyl-[protein] + AMP + diphosphate + H(+)</text>
        <dbReference type="Rhea" id="RHEA:11756"/>
        <dbReference type="Rhea" id="RHEA-COMP:9752"/>
        <dbReference type="Rhea" id="RHEA-COMP:10505"/>
        <dbReference type="ChEBI" id="CHEBI:15378"/>
        <dbReference type="ChEBI" id="CHEBI:29969"/>
        <dbReference type="ChEBI" id="CHEBI:30616"/>
        <dbReference type="ChEBI" id="CHEBI:33019"/>
        <dbReference type="ChEBI" id="CHEBI:57586"/>
        <dbReference type="ChEBI" id="CHEBI:83144"/>
        <dbReference type="ChEBI" id="CHEBI:456215"/>
        <dbReference type="EC" id="6.3.4.15"/>
    </reaction>
</comment>
<keyword evidence="1 8" id="KW-0436">Ligase</keyword>
<dbReference type="PANTHER" id="PTHR12835:SF5">
    <property type="entry name" value="BIOTIN--PROTEIN LIGASE"/>
    <property type="match status" value="1"/>
</dbReference>
<dbReference type="InterPro" id="IPR008988">
    <property type="entry name" value="Transcriptional_repressor_C"/>
</dbReference>
<protein>
    <recommendedName>
        <fullName evidence="5">biotin--[biotin carboxyl-carrier protein] ligase</fullName>
        <ecNumber evidence="5">6.3.4.15</ecNumber>
    </recommendedName>
</protein>
<organism evidence="8 9">
    <name type="scientific">Polymorphum gilvum (strain LMG 25793 / CGMCC 1.9160 / SL003B-26A1)</name>
    <dbReference type="NCBI Taxonomy" id="991905"/>
    <lineage>
        <taxon>Bacteria</taxon>
        <taxon>Pseudomonadati</taxon>
        <taxon>Pseudomonadota</taxon>
        <taxon>Alphaproteobacteria</taxon>
        <taxon>Rhodobacterales</taxon>
        <taxon>Paracoccaceae</taxon>
        <taxon>Polymorphum</taxon>
    </lineage>
</organism>
<dbReference type="GO" id="GO:0005524">
    <property type="term" value="F:ATP binding"/>
    <property type="evidence" value="ECO:0007669"/>
    <property type="project" value="UniProtKB-KW"/>
</dbReference>
<dbReference type="InterPro" id="IPR045864">
    <property type="entry name" value="aa-tRNA-synth_II/BPL/LPL"/>
</dbReference>
<dbReference type="CDD" id="cd16442">
    <property type="entry name" value="BPL"/>
    <property type="match status" value="1"/>
</dbReference>
<sequence>MAEPLTTGPAPSATGFRVEFHDSVPSTNSLAMAAARAGDAGRLWILAHEQTAGRGRRGRAWASSRGNLFASVLLIDPQPKARIAELPLVAAVALAEAVERAAGAHGLVGLKWPNDLLVEGAKLSGILLEAETLADGRLAVVCGFGVNCVSHPEPDGYKATDLAALGYRIGAGLLFDRLAATFGAWLDTWSADNGFDVVRRAWMGRALRLGETITVRTGTESAADLTGRFCEIDGRGQLVLQLDDGTIRTISAGDVFFGRLT</sequence>
<dbReference type="EMBL" id="CP002568">
    <property type="protein sequence ID" value="ADZ70508.1"/>
    <property type="molecule type" value="Genomic_DNA"/>
</dbReference>
<accession>F2IY05</accession>
<evidence type="ECO:0000256" key="5">
    <source>
        <dbReference type="ARBA" id="ARBA00024227"/>
    </source>
</evidence>
<dbReference type="GO" id="GO:0005737">
    <property type="term" value="C:cytoplasm"/>
    <property type="evidence" value="ECO:0007669"/>
    <property type="project" value="TreeGrafter"/>
</dbReference>
<dbReference type="eggNOG" id="COG0340">
    <property type="taxonomic scope" value="Bacteria"/>
</dbReference>
<feature type="domain" description="BPL/LPL catalytic" evidence="7">
    <location>
        <begin position="10"/>
        <end position="190"/>
    </location>
</feature>
<dbReference type="Gene3D" id="2.30.30.100">
    <property type="match status" value="1"/>
</dbReference>
<keyword evidence="4" id="KW-0092">Biotin</keyword>
<dbReference type="PATRIC" id="fig|991905.3.peg.2136"/>
<dbReference type="KEGG" id="pgv:SL003B_2083"/>
<dbReference type="InterPro" id="IPR003142">
    <property type="entry name" value="BPL_C"/>
</dbReference>